<feature type="transmembrane region" description="Helical" evidence="7">
    <location>
        <begin position="304"/>
        <end position="330"/>
    </location>
</feature>
<protein>
    <recommendedName>
        <fullName evidence="2">diguanylate cyclase</fullName>
        <ecNumber evidence="2">2.7.7.65</ecNumber>
    </recommendedName>
</protein>
<evidence type="ECO:0000313" key="10">
    <source>
        <dbReference type="EMBL" id="ASU22292.1"/>
    </source>
</evidence>
<evidence type="ECO:0000259" key="9">
    <source>
        <dbReference type="PROSITE" id="PS50887"/>
    </source>
</evidence>
<dbReference type="Gene3D" id="3.30.450.350">
    <property type="entry name" value="CHASE domain"/>
    <property type="match status" value="1"/>
</dbReference>
<dbReference type="InterPro" id="IPR000160">
    <property type="entry name" value="GGDEF_dom"/>
</dbReference>
<dbReference type="CDD" id="cd01949">
    <property type="entry name" value="GGDEF"/>
    <property type="match status" value="1"/>
</dbReference>
<dbReference type="Pfam" id="PF00990">
    <property type="entry name" value="GGDEF"/>
    <property type="match status" value="1"/>
</dbReference>
<evidence type="ECO:0000256" key="3">
    <source>
        <dbReference type="ARBA" id="ARBA00022692"/>
    </source>
</evidence>
<keyword evidence="4 7" id="KW-1133">Transmembrane helix</keyword>
<evidence type="ECO:0000313" key="11">
    <source>
        <dbReference type="Proteomes" id="UP000215148"/>
    </source>
</evidence>
<dbReference type="Proteomes" id="UP000215148">
    <property type="component" value="Chromosome 1"/>
</dbReference>
<dbReference type="SUPFAM" id="SSF55073">
    <property type="entry name" value="Nucleotide cyclase"/>
    <property type="match status" value="1"/>
</dbReference>
<dbReference type="InterPro" id="IPR043128">
    <property type="entry name" value="Rev_trsase/Diguanyl_cyclase"/>
</dbReference>
<reference evidence="10 11" key="1">
    <citation type="submission" date="2017-08" db="EMBL/GenBank/DDBJ databases">
        <title>The Vibrio qinghaiensis sp.-Q67 is a luminous bacteria isolated firstly from Qinghai lake, Qinghai province, China, which has been proved to be very sensitive to detect environmental and food pollutants. Therefore, complete genome analysis of V. qinghaiensis sp.-Q67 highlights the potential application of this strain on detection of hazards in the contaminated environments.</title>
        <authorList>
            <person name="Gong L."/>
        </authorList>
    </citation>
    <scope>NUCLEOTIDE SEQUENCE [LARGE SCALE GENOMIC DNA]</scope>
    <source>
        <strain evidence="10 11">Q67</strain>
    </source>
</reference>
<dbReference type="KEGG" id="vqi:CCZ37_06685"/>
<dbReference type="InterPro" id="IPR029787">
    <property type="entry name" value="Nucleotide_cyclase"/>
</dbReference>
<dbReference type="GO" id="GO:1902201">
    <property type="term" value="P:negative regulation of bacterial-type flagellum-dependent cell motility"/>
    <property type="evidence" value="ECO:0007669"/>
    <property type="project" value="TreeGrafter"/>
</dbReference>
<dbReference type="InterPro" id="IPR006189">
    <property type="entry name" value="CHASE_dom"/>
</dbReference>
<dbReference type="PANTHER" id="PTHR45138">
    <property type="entry name" value="REGULATORY COMPONENTS OF SENSORY TRANSDUCTION SYSTEM"/>
    <property type="match status" value="1"/>
</dbReference>
<dbReference type="EMBL" id="CP022741">
    <property type="protein sequence ID" value="ASU22292.1"/>
    <property type="molecule type" value="Genomic_DNA"/>
</dbReference>
<dbReference type="GO" id="GO:0043709">
    <property type="term" value="P:cell adhesion involved in single-species biofilm formation"/>
    <property type="evidence" value="ECO:0007669"/>
    <property type="project" value="TreeGrafter"/>
</dbReference>
<dbReference type="InterPro" id="IPR042240">
    <property type="entry name" value="CHASE_sf"/>
</dbReference>
<dbReference type="GO" id="GO:0005886">
    <property type="term" value="C:plasma membrane"/>
    <property type="evidence" value="ECO:0007669"/>
    <property type="project" value="TreeGrafter"/>
</dbReference>
<accession>A0A223MXJ5</accession>
<dbReference type="SMART" id="SM01079">
    <property type="entry name" value="CHASE"/>
    <property type="match status" value="1"/>
</dbReference>
<feature type="domain" description="GGDEF" evidence="9">
    <location>
        <begin position="377"/>
        <end position="507"/>
    </location>
</feature>
<dbReference type="EC" id="2.7.7.65" evidence="2"/>
<evidence type="ECO:0000256" key="2">
    <source>
        <dbReference type="ARBA" id="ARBA00012528"/>
    </source>
</evidence>
<gene>
    <name evidence="10" type="ORF">CCZ37_06685</name>
</gene>
<feature type="domain" description="CHASE" evidence="8">
    <location>
        <begin position="72"/>
        <end position="293"/>
    </location>
</feature>
<dbReference type="InterPro" id="IPR050469">
    <property type="entry name" value="Diguanylate_Cyclase"/>
</dbReference>
<organism evidence="10 11">
    <name type="scientific">Vibrio qinghaiensis</name>
    <dbReference type="NCBI Taxonomy" id="2025808"/>
    <lineage>
        <taxon>Bacteria</taxon>
        <taxon>Pseudomonadati</taxon>
        <taxon>Pseudomonadota</taxon>
        <taxon>Gammaproteobacteria</taxon>
        <taxon>Vibrionales</taxon>
        <taxon>Vibrionaceae</taxon>
        <taxon>Vibrio</taxon>
    </lineage>
</organism>
<evidence type="ECO:0000256" key="5">
    <source>
        <dbReference type="ARBA" id="ARBA00023136"/>
    </source>
</evidence>
<evidence type="ECO:0000256" key="1">
    <source>
        <dbReference type="ARBA" id="ARBA00004370"/>
    </source>
</evidence>
<dbReference type="AlphaFoldDB" id="A0A223MXJ5"/>
<dbReference type="Gene3D" id="3.30.70.270">
    <property type="match status" value="1"/>
</dbReference>
<dbReference type="PROSITE" id="PS50839">
    <property type="entry name" value="CHASE"/>
    <property type="match status" value="1"/>
</dbReference>
<dbReference type="PROSITE" id="PS50887">
    <property type="entry name" value="GGDEF"/>
    <property type="match status" value="1"/>
</dbReference>
<evidence type="ECO:0000259" key="8">
    <source>
        <dbReference type="PROSITE" id="PS50839"/>
    </source>
</evidence>
<evidence type="ECO:0000256" key="6">
    <source>
        <dbReference type="ARBA" id="ARBA00034247"/>
    </source>
</evidence>
<name>A0A223MXJ5_9VIBR</name>
<feature type="transmembrane region" description="Helical" evidence="7">
    <location>
        <begin position="12"/>
        <end position="31"/>
    </location>
</feature>
<keyword evidence="3 7" id="KW-0812">Transmembrane</keyword>
<evidence type="ECO:0000256" key="4">
    <source>
        <dbReference type="ARBA" id="ARBA00022989"/>
    </source>
</evidence>
<dbReference type="NCBIfam" id="TIGR00254">
    <property type="entry name" value="GGDEF"/>
    <property type="match status" value="1"/>
</dbReference>
<dbReference type="Pfam" id="PF03924">
    <property type="entry name" value="CHASE"/>
    <property type="match status" value="1"/>
</dbReference>
<comment type="catalytic activity">
    <reaction evidence="6">
        <text>2 GTP = 3',3'-c-di-GMP + 2 diphosphate</text>
        <dbReference type="Rhea" id="RHEA:24898"/>
        <dbReference type="ChEBI" id="CHEBI:33019"/>
        <dbReference type="ChEBI" id="CHEBI:37565"/>
        <dbReference type="ChEBI" id="CHEBI:58805"/>
        <dbReference type="EC" id="2.7.7.65"/>
    </reaction>
</comment>
<proteinExistence type="predicted"/>
<dbReference type="GO" id="GO:0052621">
    <property type="term" value="F:diguanylate cyclase activity"/>
    <property type="evidence" value="ECO:0007669"/>
    <property type="project" value="UniProtKB-EC"/>
</dbReference>
<keyword evidence="5 7" id="KW-0472">Membrane</keyword>
<dbReference type="RefSeq" id="WP_094500090.1">
    <property type="nucleotide sequence ID" value="NZ_CAWNHI010000001.1"/>
</dbReference>
<keyword evidence="11" id="KW-1185">Reference proteome</keyword>
<sequence length="507" mass="57848">MFEIDKKLIYPLCIMFITLMMTASVISLIYLSQKNHIVMLFDSHAEHQASILNALVEDDVNFIGSAANFLHATEGRSTQEFSVFAHNVLDHSNSLISLQWMPRVTKDEIDGFVTLMRDRLPQFELFTIPKVGQKVIGFSEENEQPIYILSDIYPQTKSNLELLGFYSLRPRFQRVIEHIETTGLPAISDKVRLSQDGIEAHHKKDGLLVYHPVFNYNKQEMMGVVVGVIRLSTYFEGLVSRTAPDQRLYMKVTDLGFGATNEPILFQSPGWDSIKGIEREKRLSLPNRDWQIDFKLSEPMATNIHWILVALSVGGLIISILLGYVVYLLMREKVHLSEMLEERTEELRFLADHDSLTGLYNRRAFGRLLQEGVLQKKAFSLVMFDVDDFKLINDNHSHIAGDEMLMHISTVISRHMGNNDVLARLGGDEFCIICELSELQPLQCYLETLRAAVESTGYEFMDEVLYCTLSIGAAINHTYDEESLLHLADSKLYESKENGRNRVSIAQ</sequence>
<dbReference type="GO" id="GO:0007165">
    <property type="term" value="P:signal transduction"/>
    <property type="evidence" value="ECO:0007669"/>
    <property type="project" value="UniProtKB-ARBA"/>
</dbReference>
<dbReference type="SMART" id="SM00267">
    <property type="entry name" value="GGDEF"/>
    <property type="match status" value="1"/>
</dbReference>
<dbReference type="PANTHER" id="PTHR45138:SF9">
    <property type="entry name" value="DIGUANYLATE CYCLASE DGCM-RELATED"/>
    <property type="match status" value="1"/>
</dbReference>
<evidence type="ECO:0000256" key="7">
    <source>
        <dbReference type="SAM" id="Phobius"/>
    </source>
</evidence>
<comment type="subcellular location">
    <subcellularLocation>
        <location evidence="1">Membrane</location>
    </subcellularLocation>
</comment>